<gene>
    <name evidence="2" type="ORF">Pyn_06033</name>
</gene>
<keyword evidence="3" id="KW-1185">Reference proteome</keyword>
<protein>
    <submittedName>
        <fullName evidence="2">Uncharacterized protein</fullName>
    </submittedName>
</protein>
<accession>A0A314ZAT7</accession>
<dbReference type="Proteomes" id="UP000250321">
    <property type="component" value="Unassembled WGS sequence"/>
</dbReference>
<organism evidence="2 3">
    <name type="scientific">Prunus yedoensis var. nudiflora</name>
    <dbReference type="NCBI Taxonomy" id="2094558"/>
    <lineage>
        <taxon>Eukaryota</taxon>
        <taxon>Viridiplantae</taxon>
        <taxon>Streptophyta</taxon>
        <taxon>Embryophyta</taxon>
        <taxon>Tracheophyta</taxon>
        <taxon>Spermatophyta</taxon>
        <taxon>Magnoliopsida</taxon>
        <taxon>eudicotyledons</taxon>
        <taxon>Gunneridae</taxon>
        <taxon>Pentapetalae</taxon>
        <taxon>rosids</taxon>
        <taxon>fabids</taxon>
        <taxon>Rosales</taxon>
        <taxon>Rosaceae</taxon>
        <taxon>Amygdaloideae</taxon>
        <taxon>Amygdaleae</taxon>
        <taxon>Prunus</taxon>
    </lineage>
</organism>
<reference evidence="2 3" key="1">
    <citation type="submission" date="2018-02" db="EMBL/GenBank/DDBJ databases">
        <title>Draft genome of wild Prunus yedoensis var. nudiflora.</title>
        <authorList>
            <person name="Baek S."/>
            <person name="Kim J.-H."/>
            <person name="Choi K."/>
            <person name="Kim G.-B."/>
            <person name="Cho A."/>
            <person name="Jang H."/>
            <person name="Shin C.-H."/>
            <person name="Yu H.-J."/>
            <person name="Mun J.-H."/>
        </authorList>
    </citation>
    <scope>NUCLEOTIDE SEQUENCE [LARGE SCALE GENOMIC DNA]</scope>
    <source>
        <strain evidence="3">cv. Jeju island</strain>
        <tissue evidence="2">Leaf</tissue>
    </source>
</reference>
<dbReference type="EMBL" id="PJQY01000269">
    <property type="protein sequence ID" value="PQQ14228.1"/>
    <property type="molecule type" value="Genomic_DNA"/>
</dbReference>
<sequence>MAKGGKLTKLKSVLKEVELIQQAEQPPKPQLRSLPRRRLLLVPRRYLSRPPPGLRGQVSTTLPRKLRRGRPPAFQGAGRQVRGLRRPHNQCRMRGGAVRALALDARECRSSARVNGRVGRVLCLPLMRRSNIICNAYI</sequence>
<name>A0A314ZAT7_PRUYE</name>
<proteinExistence type="predicted"/>
<dbReference type="AlphaFoldDB" id="A0A314ZAT7"/>
<evidence type="ECO:0000313" key="3">
    <source>
        <dbReference type="Proteomes" id="UP000250321"/>
    </source>
</evidence>
<evidence type="ECO:0000256" key="1">
    <source>
        <dbReference type="SAM" id="MobiDB-lite"/>
    </source>
</evidence>
<comment type="caution">
    <text evidence="2">The sequence shown here is derived from an EMBL/GenBank/DDBJ whole genome shotgun (WGS) entry which is preliminary data.</text>
</comment>
<evidence type="ECO:0000313" key="2">
    <source>
        <dbReference type="EMBL" id="PQQ14228.1"/>
    </source>
</evidence>
<feature type="region of interest" description="Disordered" evidence="1">
    <location>
        <begin position="45"/>
        <end position="78"/>
    </location>
</feature>